<feature type="compositionally biased region" description="Low complexity" evidence="1">
    <location>
        <begin position="82"/>
        <end position="96"/>
    </location>
</feature>
<organism evidence="2 3">
    <name type="scientific">Hirsutella rhossiliensis</name>
    <dbReference type="NCBI Taxonomy" id="111463"/>
    <lineage>
        <taxon>Eukaryota</taxon>
        <taxon>Fungi</taxon>
        <taxon>Dikarya</taxon>
        <taxon>Ascomycota</taxon>
        <taxon>Pezizomycotina</taxon>
        <taxon>Sordariomycetes</taxon>
        <taxon>Hypocreomycetidae</taxon>
        <taxon>Hypocreales</taxon>
        <taxon>Ophiocordycipitaceae</taxon>
        <taxon>Hirsutella</taxon>
    </lineage>
</organism>
<protein>
    <submittedName>
        <fullName evidence="2">GMP synthase</fullName>
    </submittedName>
</protein>
<feature type="region of interest" description="Disordered" evidence="1">
    <location>
        <begin position="309"/>
        <end position="379"/>
    </location>
</feature>
<dbReference type="PANTHER" id="PTHR45691">
    <property type="entry name" value="PROTEIN DIAPHANOUS"/>
    <property type="match status" value="1"/>
</dbReference>
<feature type="region of interest" description="Disordered" evidence="1">
    <location>
        <begin position="1"/>
        <end position="296"/>
    </location>
</feature>
<evidence type="ECO:0000256" key="1">
    <source>
        <dbReference type="SAM" id="MobiDB-lite"/>
    </source>
</evidence>
<dbReference type="GO" id="GO:0005884">
    <property type="term" value="C:actin filament"/>
    <property type="evidence" value="ECO:0007669"/>
    <property type="project" value="TreeGrafter"/>
</dbReference>
<dbReference type="GeneID" id="68358181"/>
<dbReference type="PANTHER" id="PTHR45691:SF6">
    <property type="entry name" value="PROTEIN DIAPHANOUS"/>
    <property type="match status" value="1"/>
</dbReference>
<dbReference type="RefSeq" id="XP_044717544.1">
    <property type="nucleotide sequence ID" value="XM_044867523.1"/>
</dbReference>
<feature type="compositionally biased region" description="Polar residues" evidence="1">
    <location>
        <begin position="315"/>
        <end position="327"/>
    </location>
</feature>
<proteinExistence type="predicted"/>
<dbReference type="EMBL" id="JAIZPD010000011">
    <property type="protein sequence ID" value="KAH0960031.1"/>
    <property type="molecule type" value="Genomic_DNA"/>
</dbReference>
<dbReference type="AlphaFoldDB" id="A0A9P8SEU3"/>
<dbReference type="Proteomes" id="UP000824596">
    <property type="component" value="Unassembled WGS sequence"/>
</dbReference>
<comment type="caution">
    <text evidence="2">The sequence shown here is derived from an EMBL/GenBank/DDBJ whole genome shotgun (WGS) entry which is preliminary data.</text>
</comment>
<accession>A0A9P8SEU3</accession>
<feature type="compositionally biased region" description="Pro residues" evidence="1">
    <location>
        <begin position="151"/>
        <end position="162"/>
    </location>
</feature>
<dbReference type="GO" id="GO:0030041">
    <property type="term" value="P:actin filament polymerization"/>
    <property type="evidence" value="ECO:0007669"/>
    <property type="project" value="TreeGrafter"/>
</dbReference>
<dbReference type="OrthoDB" id="3357271at2759"/>
<feature type="compositionally biased region" description="Polar residues" evidence="1">
    <location>
        <begin position="100"/>
        <end position="119"/>
    </location>
</feature>
<gene>
    <name evidence="2" type="ORF">HRG_09052</name>
</gene>
<reference evidence="2" key="1">
    <citation type="submission" date="2021-09" db="EMBL/GenBank/DDBJ databases">
        <title>A high-quality genome of the endoparasitic fungus Hirsutella rhossiliensis with a comparison of Hirsutella genomes reveals transposable elements contributing to genome size variation.</title>
        <authorList>
            <person name="Lin R."/>
            <person name="Jiao Y."/>
            <person name="Sun X."/>
            <person name="Ling J."/>
            <person name="Xie B."/>
            <person name="Cheng X."/>
        </authorList>
    </citation>
    <scope>NUCLEOTIDE SEQUENCE</scope>
    <source>
        <strain evidence="2">HR02</strain>
    </source>
</reference>
<feature type="compositionally biased region" description="Basic and acidic residues" evidence="1">
    <location>
        <begin position="1"/>
        <end position="19"/>
    </location>
</feature>
<feature type="compositionally biased region" description="Basic and acidic residues" evidence="1">
    <location>
        <begin position="43"/>
        <end position="56"/>
    </location>
</feature>
<feature type="compositionally biased region" description="Low complexity" evidence="1">
    <location>
        <begin position="136"/>
        <end position="150"/>
    </location>
</feature>
<sequence length="379" mass="38901">MSNLKDFVKNGWHPEKEGTTLRGQVSSLMGRNKDSSSSPPANRADHVSRPLSDLKDPSGFAPPPRRTGSGLAQPPPPPPPSSTAARRPVAASAAQRDQSPETQLATQPSRPYQVNTTGLRTDHLPPPPGRRDGADGRASPAASYAGAPATKPAPPSLPPRLPPRGARHSPPPPPSAGSSHSPDRYLNQGAVTRLGAAGVSVPGLGIGRPSPSASPPPPRSAAAVGTKSGGGGFGSRLNGLQDKFSTLGMPSDSSATPPPSQGTTWAQKQATLKTASAFHKNPSQRHGDQVEAGIKRTNNLNHKYGVMDKVGAYVNKQQTTTEDSGSPATGPGLPGKKKPPPPPPPKKKPGVDGSTQSLVVGGSDDSAPPPIPMSTRPAF</sequence>
<feature type="compositionally biased region" description="Polar residues" evidence="1">
    <location>
        <begin position="21"/>
        <end position="40"/>
    </location>
</feature>
<dbReference type="InterPro" id="IPR051412">
    <property type="entry name" value="Formin_Homology_Diaphanous_sf"/>
</dbReference>
<feature type="compositionally biased region" description="Polar residues" evidence="1">
    <location>
        <begin position="251"/>
        <end position="274"/>
    </location>
</feature>
<evidence type="ECO:0000313" key="3">
    <source>
        <dbReference type="Proteomes" id="UP000824596"/>
    </source>
</evidence>
<name>A0A9P8SEU3_9HYPO</name>
<evidence type="ECO:0000313" key="2">
    <source>
        <dbReference type="EMBL" id="KAH0960031.1"/>
    </source>
</evidence>
<keyword evidence="3" id="KW-1185">Reference proteome</keyword>